<dbReference type="Pfam" id="PF13439">
    <property type="entry name" value="Glyco_transf_4"/>
    <property type="match status" value="1"/>
</dbReference>
<sequence length="375" mass="43351">MGSRKKIRTHSHPKNILWLSWRDVKNPDSGGAEKVAIEVASRFVRNGTNVTIFTSSFKGAKPQEFLREVKIIRRGNRLTCRIFAFLYYLRHQDLDLIIDEINTIPFFSVFYAKDKTIVLIHQLAREYWFTQTIWPANHLGYWLEPFWLKLYKNRPTLALSESTKTDLKKLGFKNVNIYRIGLDFKPQLITKKEDCILFLGRLIPAKGPDQAINAFNIIHKSFPGIKLIITGRGKEKYVEKLKKLSKRHYLQKAIEFKDFVTEKEKINLLKKSKIVLIPSVREGWSLVATEANATSCVPVAYNVPGLSNSIKNNKNGILVPPDYQSLAEGVLYLLRNESKRVQLANFGYKLSHQFSWDNCFADFKNFIQKHAVSKN</sequence>
<accession>A0A1F5H525</accession>
<protein>
    <recommendedName>
        <fullName evidence="6">Glycosyl transferase family 1 domain-containing protein</fullName>
    </recommendedName>
</protein>
<proteinExistence type="predicted"/>
<dbReference type="InterPro" id="IPR028098">
    <property type="entry name" value="Glyco_trans_4-like_N"/>
</dbReference>
<comment type="caution">
    <text evidence="4">The sequence shown here is derived from an EMBL/GenBank/DDBJ whole genome shotgun (WGS) entry which is preliminary data.</text>
</comment>
<dbReference type="EMBL" id="MFBT01000022">
    <property type="protein sequence ID" value="OGD99169.1"/>
    <property type="molecule type" value="Genomic_DNA"/>
</dbReference>
<gene>
    <name evidence="4" type="ORF">A3B54_02595</name>
</gene>
<dbReference type="PANTHER" id="PTHR46401">
    <property type="entry name" value="GLYCOSYLTRANSFERASE WBBK-RELATED"/>
    <property type="match status" value="1"/>
</dbReference>
<evidence type="ECO:0008006" key="6">
    <source>
        <dbReference type="Google" id="ProtNLM"/>
    </source>
</evidence>
<dbReference type="SUPFAM" id="SSF53756">
    <property type="entry name" value="UDP-Glycosyltransferase/glycogen phosphorylase"/>
    <property type="match status" value="1"/>
</dbReference>
<evidence type="ECO:0000259" key="3">
    <source>
        <dbReference type="Pfam" id="PF13439"/>
    </source>
</evidence>
<organism evidence="4 5">
    <name type="scientific">Candidatus Curtissbacteria bacterium RIFCSPLOWO2_01_FULL_42_50</name>
    <dbReference type="NCBI Taxonomy" id="1797730"/>
    <lineage>
        <taxon>Bacteria</taxon>
        <taxon>Candidatus Curtissiibacteriota</taxon>
    </lineage>
</organism>
<dbReference type="InterPro" id="IPR001296">
    <property type="entry name" value="Glyco_trans_1"/>
</dbReference>
<dbReference type="CDD" id="cd03801">
    <property type="entry name" value="GT4_PimA-like"/>
    <property type="match status" value="1"/>
</dbReference>
<dbReference type="GO" id="GO:0016757">
    <property type="term" value="F:glycosyltransferase activity"/>
    <property type="evidence" value="ECO:0007669"/>
    <property type="project" value="InterPro"/>
</dbReference>
<dbReference type="Pfam" id="PF00534">
    <property type="entry name" value="Glycos_transf_1"/>
    <property type="match status" value="1"/>
</dbReference>
<feature type="domain" description="Glycosyl transferase family 1" evidence="2">
    <location>
        <begin position="184"/>
        <end position="349"/>
    </location>
</feature>
<reference evidence="4 5" key="1">
    <citation type="journal article" date="2016" name="Nat. Commun.">
        <title>Thousands of microbial genomes shed light on interconnected biogeochemical processes in an aquifer system.</title>
        <authorList>
            <person name="Anantharaman K."/>
            <person name="Brown C.T."/>
            <person name="Hug L.A."/>
            <person name="Sharon I."/>
            <person name="Castelle C.J."/>
            <person name="Probst A.J."/>
            <person name="Thomas B.C."/>
            <person name="Singh A."/>
            <person name="Wilkins M.J."/>
            <person name="Karaoz U."/>
            <person name="Brodie E.L."/>
            <person name="Williams K.H."/>
            <person name="Hubbard S.S."/>
            <person name="Banfield J.F."/>
        </authorList>
    </citation>
    <scope>NUCLEOTIDE SEQUENCE [LARGE SCALE GENOMIC DNA]</scope>
</reference>
<evidence type="ECO:0000313" key="4">
    <source>
        <dbReference type="EMBL" id="OGD99169.1"/>
    </source>
</evidence>
<name>A0A1F5H525_9BACT</name>
<evidence type="ECO:0000313" key="5">
    <source>
        <dbReference type="Proteomes" id="UP000177039"/>
    </source>
</evidence>
<dbReference type="Gene3D" id="3.40.50.2000">
    <property type="entry name" value="Glycogen Phosphorylase B"/>
    <property type="match status" value="2"/>
</dbReference>
<evidence type="ECO:0000259" key="2">
    <source>
        <dbReference type="Pfam" id="PF00534"/>
    </source>
</evidence>
<keyword evidence="1" id="KW-0808">Transferase</keyword>
<dbReference type="Proteomes" id="UP000177039">
    <property type="component" value="Unassembled WGS sequence"/>
</dbReference>
<dbReference type="AlphaFoldDB" id="A0A1F5H525"/>
<feature type="domain" description="Glycosyltransferase subfamily 4-like N-terminal" evidence="3">
    <location>
        <begin position="30"/>
        <end position="179"/>
    </location>
</feature>
<dbReference type="PANTHER" id="PTHR46401:SF2">
    <property type="entry name" value="GLYCOSYLTRANSFERASE WBBK-RELATED"/>
    <property type="match status" value="1"/>
</dbReference>
<evidence type="ECO:0000256" key="1">
    <source>
        <dbReference type="ARBA" id="ARBA00022679"/>
    </source>
</evidence>